<evidence type="ECO:0000313" key="9">
    <source>
        <dbReference type="EMBL" id="PKD22183.1"/>
    </source>
</evidence>
<reference evidence="9 11" key="1">
    <citation type="submission" date="2015-10" db="EMBL/GenBank/DDBJ databases">
        <title>Draft genome sequence of Salegentibacter salinarum KCTC 12975.</title>
        <authorList>
            <person name="Lin W."/>
            <person name="Zheng Q."/>
        </authorList>
    </citation>
    <scope>NUCLEOTIDE SEQUENCE [LARGE SCALE GENOMIC DNA]</scope>
    <source>
        <strain evidence="9 11">KCTC 12974</strain>
    </source>
</reference>
<dbReference type="GO" id="GO:0009247">
    <property type="term" value="P:glycolipid biosynthetic process"/>
    <property type="evidence" value="ECO:0007669"/>
    <property type="project" value="UniProtKB-ARBA"/>
</dbReference>
<dbReference type="PANTHER" id="PTHR30606:SF10">
    <property type="entry name" value="PHOSPHATIDYLINOSITOL MANNOSIDE ACYLTRANSFERASE"/>
    <property type="match status" value="1"/>
</dbReference>
<keyword evidence="3" id="KW-0997">Cell inner membrane</keyword>
<dbReference type="EMBL" id="MJBR01000001">
    <property type="protein sequence ID" value="OEY73983.1"/>
    <property type="molecule type" value="Genomic_DNA"/>
</dbReference>
<dbReference type="AlphaFoldDB" id="A0A2N0U593"/>
<evidence type="ECO:0000313" key="10">
    <source>
        <dbReference type="Proteomes" id="UP000176009"/>
    </source>
</evidence>
<evidence type="ECO:0000313" key="8">
    <source>
        <dbReference type="EMBL" id="OEY73983.1"/>
    </source>
</evidence>
<evidence type="ECO:0000256" key="5">
    <source>
        <dbReference type="ARBA" id="ARBA00023136"/>
    </source>
</evidence>
<keyword evidence="10" id="KW-1185">Reference proteome</keyword>
<sequence>MQAVVFWLFYPLLWLISILPFWLFYRVSDVVYFIVYHLVGYRKKTVTDNLNLVFPEKSSEEIIKIRKKFYAHMCDMFLEMVKSISISEAELKKRFVYTNIEEIRRIEKLDKSIMLMCGHYASFEWLFALQLHELKHSAFGIYKKIRNPGFDKLINDIRRRFGAELIQNSKANMRISRNENAGLRGAYAMIADQSPKTASYKFWTDFMGKKVPFYTGSERIAKEFDMVVLYLHVEKVKRGYYKASLINISDNPAETGNNQITLDYIQHLEKQIREKPELYLWTHKRWKHLGKEIPKNAVVR</sequence>
<comment type="subcellular location">
    <subcellularLocation>
        <location evidence="1">Cell inner membrane</location>
    </subcellularLocation>
</comment>
<feature type="transmembrane region" description="Helical" evidence="7">
    <location>
        <begin position="6"/>
        <end position="25"/>
    </location>
</feature>
<keyword evidence="2" id="KW-1003">Cell membrane</keyword>
<evidence type="ECO:0000256" key="6">
    <source>
        <dbReference type="ARBA" id="ARBA00023315"/>
    </source>
</evidence>
<keyword evidence="7" id="KW-0812">Transmembrane</keyword>
<dbReference type="Proteomes" id="UP000232533">
    <property type="component" value="Unassembled WGS sequence"/>
</dbReference>
<organism evidence="9 11">
    <name type="scientific">Salegentibacter salarius</name>
    <dbReference type="NCBI Taxonomy" id="435906"/>
    <lineage>
        <taxon>Bacteria</taxon>
        <taxon>Pseudomonadati</taxon>
        <taxon>Bacteroidota</taxon>
        <taxon>Flavobacteriia</taxon>
        <taxon>Flavobacteriales</taxon>
        <taxon>Flavobacteriaceae</taxon>
        <taxon>Salegentibacter</taxon>
    </lineage>
</organism>
<dbReference type="PIRSF" id="PIRSF026649">
    <property type="entry name" value="MsbB"/>
    <property type="match status" value="1"/>
</dbReference>
<reference evidence="8 10" key="2">
    <citation type="submission" date="2016-09" db="EMBL/GenBank/DDBJ databases">
        <title>Genome Sequence of Salegentibacter salarius,Isolated from a Marine Solar Saltern of the Yellow Sea in South Korea.</title>
        <authorList>
            <person name="Zheng Q."/>
            <person name="Liu Y."/>
        </authorList>
    </citation>
    <scope>NUCLEOTIDE SEQUENCE [LARGE SCALE GENOMIC DNA]</scope>
    <source>
        <strain evidence="8 10">KCTC 12974</strain>
    </source>
</reference>
<evidence type="ECO:0000256" key="4">
    <source>
        <dbReference type="ARBA" id="ARBA00022679"/>
    </source>
</evidence>
<evidence type="ECO:0000256" key="2">
    <source>
        <dbReference type="ARBA" id="ARBA00022475"/>
    </source>
</evidence>
<keyword evidence="6 9" id="KW-0012">Acyltransferase</keyword>
<dbReference type="RefSeq" id="WP_070052555.1">
    <property type="nucleotide sequence ID" value="NZ_FVZF01000001.1"/>
</dbReference>
<comment type="caution">
    <text evidence="9">The sequence shown here is derived from an EMBL/GenBank/DDBJ whole genome shotgun (WGS) entry which is preliminary data.</text>
</comment>
<dbReference type="OrthoDB" id="9801955at2"/>
<gene>
    <name evidence="9" type="ORF">APR40_00730</name>
    <name evidence="8" type="ORF">BHS39_00730</name>
</gene>
<evidence type="ECO:0000256" key="3">
    <source>
        <dbReference type="ARBA" id="ARBA00022519"/>
    </source>
</evidence>
<keyword evidence="7" id="KW-1133">Transmembrane helix</keyword>
<evidence type="ECO:0000256" key="7">
    <source>
        <dbReference type="SAM" id="Phobius"/>
    </source>
</evidence>
<evidence type="ECO:0000313" key="11">
    <source>
        <dbReference type="Proteomes" id="UP000232533"/>
    </source>
</evidence>
<dbReference type="Proteomes" id="UP000176009">
    <property type="component" value="Unassembled WGS sequence"/>
</dbReference>
<evidence type="ECO:0000256" key="1">
    <source>
        <dbReference type="ARBA" id="ARBA00004533"/>
    </source>
</evidence>
<dbReference type="PANTHER" id="PTHR30606">
    <property type="entry name" value="LIPID A BIOSYNTHESIS LAUROYL ACYLTRANSFERASE"/>
    <property type="match status" value="1"/>
</dbReference>
<dbReference type="GO" id="GO:0005886">
    <property type="term" value="C:plasma membrane"/>
    <property type="evidence" value="ECO:0007669"/>
    <property type="project" value="UniProtKB-SubCell"/>
</dbReference>
<dbReference type="CDD" id="cd07984">
    <property type="entry name" value="LPLAT_LABLAT-like"/>
    <property type="match status" value="1"/>
</dbReference>
<keyword evidence="5 7" id="KW-0472">Membrane</keyword>
<dbReference type="InterPro" id="IPR004960">
    <property type="entry name" value="LipA_acyltrans"/>
</dbReference>
<dbReference type="EMBL" id="LKTR01000001">
    <property type="protein sequence ID" value="PKD22183.1"/>
    <property type="molecule type" value="Genomic_DNA"/>
</dbReference>
<keyword evidence="4 9" id="KW-0808">Transferase</keyword>
<accession>A0A2N0U593</accession>
<dbReference type="Pfam" id="PF03279">
    <property type="entry name" value="Lip_A_acyltrans"/>
    <property type="match status" value="1"/>
</dbReference>
<proteinExistence type="predicted"/>
<protein>
    <submittedName>
        <fullName evidence="9">Lipid A biosynthesis acyltransferase</fullName>
    </submittedName>
</protein>
<dbReference type="GO" id="GO:0016746">
    <property type="term" value="F:acyltransferase activity"/>
    <property type="evidence" value="ECO:0007669"/>
    <property type="project" value="UniProtKB-KW"/>
</dbReference>
<name>A0A2N0U593_9FLAO</name>